<sequence length="70" mass="8044">MDAVFQWNIRGFRSNFEELKLKSAVVALQKCRLEEGQSPPIGLHLLLPQGWVPRGRGGPPHQKRHTFLRN</sequence>
<comment type="caution">
    <text evidence="1">The sequence shown here is derived from an EMBL/GenBank/DDBJ whole genome shotgun (WGS) entry which is preliminary data.</text>
</comment>
<evidence type="ECO:0000313" key="1">
    <source>
        <dbReference type="EMBL" id="GFO10364.1"/>
    </source>
</evidence>
<organism evidence="1 2">
    <name type="scientific">Plakobranchus ocellatus</name>
    <dbReference type="NCBI Taxonomy" id="259542"/>
    <lineage>
        <taxon>Eukaryota</taxon>
        <taxon>Metazoa</taxon>
        <taxon>Spiralia</taxon>
        <taxon>Lophotrochozoa</taxon>
        <taxon>Mollusca</taxon>
        <taxon>Gastropoda</taxon>
        <taxon>Heterobranchia</taxon>
        <taxon>Euthyneura</taxon>
        <taxon>Panpulmonata</taxon>
        <taxon>Sacoglossa</taxon>
        <taxon>Placobranchoidea</taxon>
        <taxon>Plakobranchidae</taxon>
        <taxon>Plakobranchus</taxon>
    </lineage>
</organism>
<name>A0AAV4AW62_9GAST</name>
<accession>A0AAV4AW62</accession>
<proteinExistence type="predicted"/>
<protein>
    <submittedName>
        <fullName evidence="1">Uncharacterized protein</fullName>
    </submittedName>
</protein>
<dbReference type="EMBL" id="BLXT01004163">
    <property type="protein sequence ID" value="GFO10364.1"/>
    <property type="molecule type" value="Genomic_DNA"/>
</dbReference>
<gene>
    <name evidence="1" type="ORF">PoB_003686900</name>
</gene>
<dbReference type="AlphaFoldDB" id="A0AAV4AW62"/>
<reference evidence="1 2" key="1">
    <citation type="journal article" date="2021" name="Elife">
        <title>Chloroplast acquisition without the gene transfer in kleptoplastic sea slugs, Plakobranchus ocellatus.</title>
        <authorList>
            <person name="Maeda T."/>
            <person name="Takahashi S."/>
            <person name="Yoshida T."/>
            <person name="Shimamura S."/>
            <person name="Takaki Y."/>
            <person name="Nagai Y."/>
            <person name="Toyoda A."/>
            <person name="Suzuki Y."/>
            <person name="Arimoto A."/>
            <person name="Ishii H."/>
            <person name="Satoh N."/>
            <person name="Nishiyama T."/>
            <person name="Hasebe M."/>
            <person name="Maruyama T."/>
            <person name="Minagawa J."/>
            <person name="Obokata J."/>
            <person name="Shigenobu S."/>
        </authorList>
    </citation>
    <scope>NUCLEOTIDE SEQUENCE [LARGE SCALE GENOMIC DNA]</scope>
</reference>
<keyword evidence="2" id="KW-1185">Reference proteome</keyword>
<dbReference type="Proteomes" id="UP000735302">
    <property type="component" value="Unassembled WGS sequence"/>
</dbReference>
<evidence type="ECO:0000313" key="2">
    <source>
        <dbReference type="Proteomes" id="UP000735302"/>
    </source>
</evidence>